<organism evidence="3 4">
    <name type="scientific">Pantoea stewartii</name>
    <dbReference type="NCBI Taxonomy" id="66269"/>
    <lineage>
        <taxon>Bacteria</taxon>
        <taxon>Pseudomonadati</taxon>
        <taxon>Pseudomonadota</taxon>
        <taxon>Gammaproteobacteria</taxon>
        <taxon>Enterobacterales</taxon>
        <taxon>Erwiniaceae</taxon>
        <taxon>Pantoea</taxon>
    </lineage>
</organism>
<feature type="domain" description="VOC" evidence="2">
    <location>
        <begin position="7"/>
        <end position="136"/>
    </location>
</feature>
<dbReference type="AlphaFoldDB" id="A0AB34VLK3"/>
<dbReference type="InterPro" id="IPR029068">
    <property type="entry name" value="Glyas_Bleomycin-R_OHBP_Dase"/>
</dbReference>
<dbReference type="GO" id="GO:0046872">
    <property type="term" value="F:metal ion binding"/>
    <property type="evidence" value="ECO:0007669"/>
    <property type="project" value="UniProtKB-KW"/>
</dbReference>
<dbReference type="SUPFAM" id="SSF54593">
    <property type="entry name" value="Glyoxalase/Bleomycin resistance protein/Dihydroxybiphenyl dioxygenase"/>
    <property type="match status" value="1"/>
</dbReference>
<dbReference type="GO" id="GO:0004493">
    <property type="term" value="F:methylmalonyl-CoA epimerase activity"/>
    <property type="evidence" value="ECO:0007669"/>
    <property type="project" value="TreeGrafter"/>
</dbReference>
<dbReference type="Pfam" id="PF13669">
    <property type="entry name" value="Glyoxalase_4"/>
    <property type="match status" value="1"/>
</dbReference>
<dbReference type="InterPro" id="IPR051785">
    <property type="entry name" value="MMCE/EMCE_epimerase"/>
</dbReference>
<protein>
    <submittedName>
        <fullName evidence="3">Glyoxalase/bleomycin resistance protein/dioxygenase</fullName>
    </submittedName>
</protein>
<sequence>MSAIGNTFHHIGIVVQDIEASEAWYSQMLGFTRLYDYGWPGVQVVFIARGNVKLELFQHAQATPMDPQRQRAETNLKIGGINHFALQVDDLDEAVAELQAKGVEIVSPPRAVPNGDGDRFAFIHDNEKMLVELFQPGR</sequence>
<reference evidence="3 4" key="1">
    <citation type="journal article" date="2016" name="Front. Microbiol.">
        <title>Genomic Resource of Rice Seed Associated Bacteria.</title>
        <authorList>
            <person name="Midha S."/>
            <person name="Bansal K."/>
            <person name="Sharma S."/>
            <person name="Kumar N."/>
            <person name="Patil P.P."/>
            <person name="Chaudhry V."/>
            <person name="Patil P.B."/>
        </authorList>
    </citation>
    <scope>NUCLEOTIDE SEQUENCE [LARGE SCALE GENOMIC DNA]</scope>
    <source>
        <strain evidence="3 4">RSA13</strain>
    </source>
</reference>
<dbReference type="Gene3D" id="3.10.180.10">
    <property type="entry name" value="2,3-Dihydroxybiphenyl 1,2-Dioxygenase, domain 1"/>
    <property type="match status" value="1"/>
</dbReference>
<comment type="caution">
    <text evidence="3">The sequence shown here is derived from an EMBL/GenBank/DDBJ whole genome shotgun (WGS) entry which is preliminary data.</text>
</comment>
<dbReference type="Proteomes" id="UP000072520">
    <property type="component" value="Unassembled WGS sequence"/>
</dbReference>
<gene>
    <name evidence="3" type="ORF">RSA13_00030</name>
</gene>
<proteinExistence type="predicted"/>
<dbReference type="PROSITE" id="PS51819">
    <property type="entry name" value="VOC"/>
    <property type="match status" value="1"/>
</dbReference>
<evidence type="ECO:0000256" key="1">
    <source>
        <dbReference type="ARBA" id="ARBA00022723"/>
    </source>
</evidence>
<dbReference type="PANTHER" id="PTHR43048">
    <property type="entry name" value="METHYLMALONYL-COA EPIMERASE"/>
    <property type="match status" value="1"/>
</dbReference>
<name>A0AB34VLK3_9GAMM</name>
<evidence type="ECO:0000313" key="4">
    <source>
        <dbReference type="Proteomes" id="UP000072520"/>
    </source>
</evidence>
<dbReference type="PANTHER" id="PTHR43048:SF6">
    <property type="entry name" value="BLR8189 PROTEIN"/>
    <property type="match status" value="1"/>
</dbReference>
<dbReference type="RefSeq" id="WP_054634764.1">
    <property type="nucleotide sequence ID" value="NZ_CP046585.1"/>
</dbReference>
<accession>A0AB34VLK3</accession>
<dbReference type="InterPro" id="IPR037523">
    <property type="entry name" value="VOC_core"/>
</dbReference>
<dbReference type="GO" id="GO:0046491">
    <property type="term" value="P:L-methylmalonyl-CoA metabolic process"/>
    <property type="evidence" value="ECO:0007669"/>
    <property type="project" value="TreeGrafter"/>
</dbReference>
<evidence type="ECO:0000313" key="3">
    <source>
        <dbReference type="EMBL" id="KTT01745.1"/>
    </source>
</evidence>
<evidence type="ECO:0000259" key="2">
    <source>
        <dbReference type="PROSITE" id="PS51819"/>
    </source>
</evidence>
<dbReference type="EMBL" id="LDSI01000001">
    <property type="protein sequence ID" value="KTT01745.1"/>
    <property type="molecule type" value="Genomic_DNA"/>
</dbReference>
<keyword evidence="1" id="KW-0479">Metal-binding</keyword>